<proteinExistence type="predicted"/>
<evidence type="ECO:0000313" key="1">
    <source>
        <dbReference type="EMBL" id="VDK28501.1"/>
    </source>
</evidence>
<dbReference type="Proteomes" id="UP000271098">
    <property type="component" value="Unassembled WGS sequence"/>
</dbReference>
<dbReference type="EMBL" id="UYRT01000647">
    <property type="protein sequence ID" value="VDK28501.1"/>
    <property type="molecule type" value="Genomic_DNA"/>
</dbReference>
<protein>
    <submittedName>
        <fullName evidence="3">Reverse transcriptase domain-containing protein</fullName>
    </submittedName>
</protein>
<gene>
    <name evidence="1" type="ORF">GPUH_LOCUS672</name>
</gene>
<reference evidence="1 2" key="2">
    <citation type="submission" date="2018-11" db="EMBL/GenBank/DDBJ databases">
        <authorList>
            <consortium name="Pathogen Informatics"/>
        </authorList>
    </citation>
    <scope>NUCLEOTIDE SEQUENCE [LARGE SCALE GENOMIC DNA]</scope>
</reference>
<sequence length="79" mass="9077">MLVKHNNDDGNDDNNDRNNYYKLYRNVAGCDNVHGAGLLVFTLNCVFDSKLKVRLQRQGFVSMYTVSQLRVLGRPRTDL</sequence>
<organism evidence="3">
    <name type="scientific">Gongylonema pulchrum</name>
    <dbReference type="NCBI Taxonomy" id="637853"/>
    <lineage>
        <taxon>Eukaryota</taxon>
        <taxon>Metazoa</taxon>
        <taxon>Ecdysozoa</taxon>
        <taxon>Nematoda</taxon>
        <taxon>Chromadorea</taxon>
        <taxon>Rhabditida</taxon>
        <taxon>Spirurina</taxon>
        <taxon>Spiruromorpha</taxon>
        <taxon>Spiruroidea</taxon>
        <taxon>Gongylonematidae</taxon>
        <taxon>Gongylonema</taxon>
    </lineage>
</organism>
<dbReference type="WBParaSite" id="GPUH_0000067201-mRNA-1">
    <property type="protein sequence ID" value="GPUH_0000067201-mRNA-1"/>
    <property type="gene ID" value="GPUH_0000067201"/>
</dbReference>
<evidence type="ECO:0000313" key="2">
    <source>
        <dbReference type="Proteomes" id="UP000271098"/>
    </source>
</evidence>
<evidence type="ECO:0000313" key="3">
    <source>
        <dbReference type="WBParaSite" id="GPUH_0000067201-mRNA-1"/>
    </source>
</evidence>
<keyword evidence="2" id="KW-1185">Reference proteome</keyword>
<dbReference type="AlphaFoldDB" id="A0A183CW31"/>
<accession>A0A183CW31</accession>
<name>A0A183CW31_9BILA</name>
<reference evidence="3" key="1">
    <citation type="submission" date="2016-06" db="UniProtKB">
        <authorList>
            <consortium name="WormBaseParasite"/>
        </authorList>
    </citation>
    <scope>IDENTIFICATION</scope>
</reference>